<evidence type="ECO:0000313" key="7">
    <source>
        <dbReference type="Proteomes" id="UP001595729"/>
    </source>
</evidence>
<dbReference type="InterPro" id="IPR050221">
    <property type="entry name" value="26S_Proteasome_ATPase"/>
</dbReference>
<evidence type="ECO:0000256" key="2">
    <source>
        <dbReference type="ARBA" id="ARBA00022741"/>
    </source>
</evidence>
<dbReference type="SUPFAM" id="SSF52540">
    <property type="entry name" value="P-loop containing nucleoside triphosphate hydrolases"/>
    <property type="match status" value="1"/>
</dbReference>
<dbReference type="SMART" id="SM00382">
    <property type="entry name" value="AAA"/>
    <property type="match status" value="1"/>
</dbReference>
<comment type="similarity">
    <text evidence="1">Belongs to the AAA ATPase family.</text>
</comment>
<dbReference type="EMBL" id="JBHRXX010000001">
    <property type="protein sequence ID" value="MFC3682138.1"/>
    <property type="molecule type" value="Genomic_DNA"/>
</dbReference>
<organism evidence="6 7">
    <name type="scientific">Hydrogenophaga luteola</name>
    <dbReference type="NCBI Taxonomy" id="1591122"/>
    <lineage>
        <taxon>Bacteria</taxon>
        <taxon>Pseudomonadati</taxon>
        <taxon>Pseudomonadota</taxon>
        <taxon>Betaproteobacteria</taxon>
        <taxon>Burkholderiales</taxon>
        <taxon>Comamonadaceae</taxon>
        <taxon>Hydrogenophaga</taxon>
    </lineage>
</organism>
<feature type="region of interest" description="Disordered" evidence="4">
    <location>
        <begin position="388"/>
        <end position="409"/>
    </location>
</feature>
<evidence type="ECO:0000256" key="1">
    <source>
        <dbReference type="ARBA" id="ARBA00006914"/>
    </source>
</evidence>
<proteinExistence type="inferred from homology"/>
<protein>
    <submittedName>
        <fullName evidence="6">AAA family ATPase</fullName>
    </submittedName>
</protein>
<dbReference type="InterPro" id="IPR003959">
    <property type="entry name" value="ATPase_AAA_core"/>
</dbReference>
<dbReference type="PROSITE" id="PS50943">
    <property type="entry name" value="HTH_CROC1"/>
    <property type="match status" value="1"/>
</dbReference>
<reference evidence="7" key="1">
    <citation type="journal article" date="2019" name="Int. J. Syst. Evol. Microbiol.">
        <title>The Global Catalogue of Microorganisms (GCM) 10K type strain sequencing project: providing services to taxonomists for standard genome sequencing and annotation.</title>
        <authorList>
            <consortium name="The Broad Institute Genomics Platform"/>
            <consortium name="The Broad Institute Genome Sequencing Center for Infectious Disease"/>
            <person name="Wu L."/>
            <person name="Ma J."/>
        </authorList>
    </citation>
    <scope>NUCLEOTIDE SEQUENCE [LARGE SCALE GENOMIC DNA]</scope>
    <source>
        <strain evidence="7">KCTC 42501</strain>
    </source>
</reference>
<keyword evidence="7" id="KW-1185">Reference proteome</keyword>
<dbReference type="CDD" id="cd00093">
    <property type="entry name" value="HTH_XRE"/>
    <property type="match status" value="1"/>
</dbReference>
<gene>
    <name evidence="6" type="ORF">ACFOPI_00950</name>
</gene>
<dbReference type="CDD" id="cd19481">
    <property type="entry name" value="RecA-like_protease"/>
    <property type="match status" value="1"/>
</dbReference>
<feature type="compositionally biased region" description="Basic and acidic residues" evidence="4">
    <location>
        <begin position="388"/>
        <end position="402"/>
    </location>
</feature>
<dbReference type="Gene3D" id="1.10.260.40">
    <property type="entry name" value="lambda repressor-like DNA-binding domains"/>
    <property type="match status" value="1"/>
</dbReference>
<dbReference type="InterPro" id="IPR010982">
    <property type="entry name" value="Lambda_DNA-bd_dom_sf"/>
</dbReference>
<evidence type="ECO:0000259" key="5">
    <source>
        <dbReference type="PROSITE" id="PS50943"/>
    </source>
</evidence>
<dbReference type="Pfam" id="PF13384">
    <property type="entry name" value="HTH_23"/>
    <property type="match status" value="1"/>
</dbReference>
<dbReference type="InterPro" id="IPR003593">
    <property type="entry name" value="AAA+_ATPase"/>
</dbReference>
<feature type="domain" description="HTH cro/C1-type" evidence="5">
    <location>
        <begin position="362"/>
        <end position="387"/>
    </location>
</feature>
<evidence type="ECO:0000256" key="4">
    <source>
        <dbReference type="SAM" id="MobiDB-lite"/>
    </source>
</evidence>
<accession>A0ABV7W1J2</accession>
<dbReference type="InterPro" id="IPR001387">
    <property type="entry name" value="Cro/C1-type_HTH"/>
</dbReference>
<dbReference type="Pfam" id="PF00004">
    <property type="entry name" value="AAA"/>
    <property type="match status" value="1"/>
</dbReference>
<dbReference type="PANTHER" id="PTHR23073">
    <property type="entry name" value="26S PROTEASOME REGULATORY SUBUNIT"/>
    <property type="match status" value="1"/>
</dbReference>
<dbReference type="InterPro" id="IPR027417">
    <property type="entry name" value="P-loop_NTPase"/>
</dbReference>
<evidence type="ECO:0000313" key="6">
    <source>
        <dbReference type="EMBL" id="MFC3682138.1"/>
    </source>
</evidence>
<name>A0ABV7W1J2_9BURK</name>
<dbReference type="RefSeq" id="WP_382169843.1">
    <property type="nucleotide sequence ID" value="NZ_JBHRXX010000001.1"/>
</dbReference>
<keyword evidence="3" id="KW-0067">ATP-binding</keyword>
<comment type="caution">
    <text evidence="6">The sequence shown here is derived from an EMBL/GenBank/DDBJ whole genome shotgun (WGS) entry which is preliminary data.</text>
</comment>
<dbReference type="Proteomes" id="UP001595729">
    <property type="component" value="Unassembled WGS sequence"/>
</dbReference>
<keyword evidence="2" id="KW-0547">Nucleotide-binding</keyword>
<sequence length="409" mass="45003">MDNFSVVYAVCRAALAGDRAEGRHQVDRLKAALKRKGATDDAAMLDRLVKELDSPGLRGRSGFEPSRASSAHIAFPGEPLVSDKHVPVDKDSGAPLAEVIGIDRLPVQPPTLPLHVLGAVQSVLNEWTHAEMLDRMGLTPAKTCLVFGPPGTGKTQLALWLSSQLGLPVILAKLDGLMSSYLGTTSRNIANLFAFANRHRALLLLDEFDSIAKLRDDPNEMGELKRVVNTLLQELDRRRKLGLTVAITNHASLLDPAVWRRFELQLELPVPDVIQRGLILERYLPPLEVSAGQMQLLTWMLVGCSGSEIEDIALALKKSSVLEPNTSFLERLQRIAASHSDRLHPDIRSALSSDKEELADLLLKEFGRSQSRVADALGVNRSTISRWKKDENQSKEEIDGRPKGSSTRH</sequence>
<evidence type="ECO:0000256" key="3">
    <source>
        <dbReference type="ARBA" id="ARBA00022840"/>
    </source>
</evidence>
<dbReference type="Gene3D" id="3.40.50.300">
    <property type="entry name" value="P-loop containing nucleotide triphosphate hydrolases"/>
    <property type="match status" value="1"/>
</dbReference>